<dbReference type="SUPFAM" id="SSF63380">
    <property type="entry name" value="Riboflavin synthase domain-like"/>
    <property type="match status" value="1"/>
</dbReference>
<keyword evidence="4" id="KW-1185">Reference proteome</keyword>
<comment type="caution">
    <text evidence="3">The sequence shown here is derived from an EMBL/GenBank/DDBJ whole genome shotgun (WGS) entry which is preliminary data.</text>
</comment>
<dbReference type="InterPro" id="IPR019480">
    <property type="entry name" value="Dihydroorotate_DH_Fe-S-bd"/>
</dbReference>
<reference evidence="3 4" key="1">
    <citation type="submission" date="2023-05" db="EMBL/GenBank/DDBJ databases">
        <title>A new hyperthermophilic archaea 'Ignisphaera cupida' sp. nov. and description of the family 'Ignisphaeraceae' fam. nov.</title>
        <authorList>
            <person name="Podosokorskaya O.A."/>
            <person name="Elcheninov A.G."/>
            <person name="Klukina A."/>
            <person name="Merkel A.Y."/>
        </authorList>
    </citation>
    <scope>NUCLEOTIDE SEQUENCE [LARGE SCALE GENOMIC DNA]</scope>
    <source>
        <strain evidence="3 4">4213-co</strain>
    </source>
</reference>
<dbReference type="Pfam" id="PF10418">
    <property type="entry name" value="DHODB_Fe-S_bind"/>
    <property type="match status" value="1"/>
</dbReference>
<evidence type="ECO:0000313" key="3">
    <source>
        <dbReference type="EMBL" id="MDK6029033.1"/>
    </source>
</evidence>
<dbReference type="CDD" id="cd06221">
    <property type="entry name" value="sulfite_reductase_like"/>
    <property type="match status" value="1"/>
</dbReference>
<feature type="binding site" evidence="1">
    <location>
        <position position="256"/>
    </location>
    <ligand>
        <name>[2Fe-2S] cluster</name>
        <dbReference type="ChEBI" id="CHEBI:190135"/>
    </ligand>
</feature>
<keyword evidence="1" id="KW-0479">Metal-binding</keyword>
<feature type="binding site" evidence="1">
    <location>
        <position position="245"/>
    </location>
    <ligand>
        <name>[2Fe-2S] cluster</name>
        <dbReference type="ChEBI" id="CHEBI:190135"/>
    </ligand>
</feature>
<comment type="cofactor">
    <cofactor evidence="1">
        <name>[2Fe-2S] cluster</name>
        <dbReference type="ChEBI" id="CHEBI:190135"/>
    </cofactor>
    <text evidence="1">Binds 1 [2Fe-2S] cluster per subunit.</text>
</comment>
<dbReference type="InterPro" id="IPR001433">
    <property type="entry name" value="OxRdtase_FAD/NAD-bd"/>
</dbReference>
<name>A0ABD4ZAB5_9CREN</name>
<evidence type="ECO:0000313" key="4">
    <source>
        <dbReference type="Proteomes" id="UP001529235"/>
    </source>
</evidence>
<dbReference type="Proteomes" id="UP001529235">
    <property type="component" value="Unassembled WGS sequence"/>
</dbReference>
<feature type="binding site" evidence="1">
    <location>
        <position position="248"/>
    </location>
    <ligand>
        <name>[2Fe-2S] cluster</name>
        <dbReference type="ChEBI" id="CHEBI:190135"/>
    </ligand>
</feature>
<proteinExistence type="predicted"/>
<organism evidence="3 4">
    <name type="scientific">Ignisphaera cupida</name>
    <dbReference type="NCBI Taxonomy" id="3050454"/>
    <lineage>
        <taxon>Archaea</taxon>
        <taxon>Thermoproteota</taxon>
        <taxon>Thermoprotei</taxon>
        <taxon>Desulfurococcales</taxon>
        <taxon>Desulfurococcaceae</taxon>
        <taxon>Ignisphaera</taxon>
    </lineage>
</organism>
<gene>
    <name evidence="3" type="ORF">QPL79_06615</name>
</gene>
<dbReference type="SUPFAM" id="SSF52343">
    <property type="entry name" value="Ferredoxin reductase-like, C-terminal NADP-linked domain"/>
    <property type="match status" value="1"/>
</dbReference>
<keyword evidence="1" id="KW-0411">Iron-sulfur</keyword>
<dbReference type="InterPro" id="IPR050353">
    <property type="entry name" value="PyrK_electron_transfer"/>
</dbReference>
<keyword evidence="1" id="KW-0408">Iron</keyword>
<dbReference type="AlphaFoldDB" id="A0ABD4ZAB5"/>
<dbReference type="InterPro" id="IPR012165">
    <property type="entry name" value="Cyt_c3_hydrogenase_gsu"/>
</dbReference>
<dbReference type="PANTHER" id="PTHR43513:SF3">
    <property type="entry name" value="DIHYDROOROTATE DEHYDROGENASE B (NAD(+)), ELECTRON TRANSFER SUBUNIT-RELATED"/>
    <property type="match status" value="1"/>
</dbReference>
<dbReference type="Gene3D" id="3.40.50.80">
    <property type="entry name" value="Nucleotide-binding domain of ferredoxin-NADP reductase (FNR) module"/>
    <property type="match status" value="1"/>
</dbReference>
<accession>A0ABD4ZAB5</accession>
<sequence length="276" mass="31148">MSNPFTSIIKGVVINEISETTTTKTITIKLVNGSMNPMPGQFNMLYVFGLGEVPISISNLYPGKRDIVEHTIRFVGAVTRAMIKAIRVGSQIGVRGPYGNKWPLEEAEGSDILIVSGGIGFAPLRPVVKYIIMNRERFRRVNILYGARTPEEFLYKYELEEYSKIPNSKFLLSIDKPYPGWTGYVGFVTDLIKYTDVDTGNSYTFVCGPEIMMKVAVKKLLERGFRKDKIFLSMERRMRCGVGICGTCQFGHLFVCKNGPIFRYSEIENYINVEGI</sequence>
<dbReference type="InterPro" id="IPR017938">
    <property type="entry name" value="Riboflavin_synthase-like_b-brl"/>
</dbReference>
<dbReference type="InterPro" id="IPR039261">
    <property type="entry name" value="FNR_nucleotide-bd"/>
</dbReference>
<feature type="domain" description="FAD-binding FR-type" evidence="2">
    <location>
        <begin position="2"/>
        <end position="104"/>
    </location>
</feature>
<dbReference type="RefSeq" id="WP_285274014.1">
    <property type="nucleotide sequence ID" value="NZ_JASNVW010000003.1"/>
</dbReference>
<dbReference type="Pfam" id="PF00175">
    <property type="entry name" value="NAD_binding_1"/>
    <property type="match status" value="1"/>
</dbReference>
<dbReference type="PIRSF" id="PIRSF006816">
    <property type="entry name" value="Cyc3_hyd_g"/>
    <property type="match status" value="1"/>
</dbReference>
<dbReference type="EMBL" id="JASNVW010000003">
    <property type="protein sequence ID" value="MDK6029033.1"/>
    <property type="molecule type" value="Genomic_DNA"/>
</dbReference>
<feature type="binding site" evidence="1">
    <location>
        <position position="240"/>
    </location>
    <ligand>
        <name>[2Fe-2S] cluster</name>
        <dbReference type="ChEBI" id="CHEBI:190135"/>
    </ligand>
</feature>
<dbReference type="PANTHER" id="PTHR43513">
    <property type="entry name" value="DIHYDROOROTATE DEHYDROGENASE B (NAD(+)), ELECTRON TRANSFER SUBUNIT"/>
    <property type="match status" value="1"/>
</dbReference>
<keyword evidence="1" id="KW-0001">2Fe-2S</keyword>
<dbReference type="PROSITE" id="PS51384">
    <property type="entry name" value="FAD_FR"/>
    <property type="match status" value="1"/>
</dbReference>
<dbReference type="Gene3D" id="2.40.30.10">
    <property type="entry name" value="Translation factors"/>
    <property type="match status" value="1"/>
</dbReference>
<evidence type="ECO:0000259" key="2">
    <source>
        <dbReference type="PROSITE" id="PS51384"/>
    </source>
</evidence>
<evidence type="ECO:0000256" key="1">
    <source>
        <dbReference type="PIRSR" id="PIRSR006816-2"/>
    </source>
</evidence>
<protein>
    <submittedName>
        <fullName evidence="3">FAD/NAD(P)-binding protein</fullName>
    </submittedName>
</protein>
<dbReference type="InterPro" id="IPR017927">
    <property type="entry name" value="FAD-bd_FR_type"/>
</dbReference>
<dbReference type="PRINTS" id="PR00406">
    <property type="entry name" value="CYTB5RDTASE"/>
</dbReference>